<feature type="domain" description="Carbohydrate-binding/sugar hydrolysis" evidence="5">
    <location>
        <begin position="195"/>
        <end position="352"/>
    </location>
</feature>
<dbReference type="InterPro" id="IPR011050">
    <property type="entry name" value="Pectin_lyase_fold/virulence"/>
</dbReference>
<gene>
    <name evidence="6" type="ORF">PM02_13655</name>
</gene>
<dbReference type="STRING" id="83219.PM02_13655"/>
<dbReference type="AlphaFoldDB" id="A0A061STE5"/>
<reference evidence="6 7" key="1">
    <citation type="journal article" date="2014" name="Genome Announc.">
        <title>Draft Genome Sequences of Two Isolates of the Roseobacter Group, Sulfitobacter sp. Strains 3SOLIMAR09 and 1FIGIMAR09, from Harbors of Mallorca Island (Mediterranean Sea).</title>
        <authorList>
            <person name="Mas-Llado M."/>
            <person name="Pina-Villalonga J.M."/>
            <person name="Brunet-Galmes I."/>
            <person name="Nogales B."/>
            <person name="Bosch R."/>
        </authorList>
    </citation>
    <scope>NUCLEOTIDE SEQUENCE [LARGE SCALE GENOMIC DNA]</scope>
    <source>
        <strain evidence="6 7">1FIGIMAR09</strain>
    </source>
</reference>
<dbReference type="InterPro" id="IPR026464">
    <property type="entry name" value="NosD_copper_fam"/>
</dbReference>
<evidence type="ECO:0000313" key="6">
    <source>
        <dbReference type="EMBL" id="KAJ02520.1"/>
    </source>
</evidence>
<keyword evidence="4" id="KW-0732">Signal</keyword>
<dbReference type="EMBL" id="JEMU01000011">
    <property type="protein sequence ID" value="KAJ02520.1"/>
    <property type="molecule type" value="Genomic_DNA"/>
</dbReference>
<evidence type="ECO:0000256" key="1">
    <source>
        <dbReference type="ARBA" id="ARBA00004906"/>
    </source>
</evidence>
<proteinExistence type="predicted"/>
<dbReference type="Proteomes" id="UP000027337">
    <property type="component" value="Unassembled WGS sequence"/>
</dbReference>
<dbReference type="InterPro" id="IPR012334">
    <property type="entry name" value="Pectin_lyas_fold"/>
</dbReference>
<dbReference type="PANTHER" id="PTHR22990">
    <property type="entry name" value="F-BOX ONLY PROTEIN"/>
    <property type="match status" value="1"/>
</dbReference>
<dbReference type="Pfam" id="PF05048">
    <property type="entry name" value="NosD"/>
    <property type="match status" value="1"/>
</dbReference>
<dbReference type="InterPro" id="IPR007742">
    <property type="entry name" value="NosD_dom"/>
</dbReference>
<dbReference type="Gene3D" id="2.160.20.10">
    <property type="entry name" value="Single-stranded right-handed beta-helix, Pectin lyase-like"/>
    <property type="match status" value="1"/>
</dbReference>
<evidence type="ECO:0000256" key="2">
    <source>
        <dbReference type="ARBA" id="ARBA00022737"/>
    </source>
</evidence>
<feature type="domain" description="Carbohydrate-binding/sugar hydrolysis" evidence="5">
    <location>
        <begin position="41"/>
        <end position="189"/>
    </location>
</feature>
<dbReference type="SUPFAM" id="SSF51126">
    <property type="entry name" value="Pectin lyase-like"/>
    <property type="match status" value="1"/>
</dbReference>
<feature type="signal peptide" evidence="4">
    <location>
        <begin position="1"/>
        <end position="22"/>
    </location>
</feature>
<comment type="pathway">
    <text evidence="1">Protein modification; protein ubiquitination.</text>
</comment>
<keyword evidence="2" id="KW-0677">Repeat</keyword>
<dbReference type="InterPro" id="IPR006633">
    <property type="entry name" value="Carb-bd_sugar_hydrolysis-dom"/>
</dbReference>
<dbReference type="PANTHER" id="PTHR22990:SF15">
    <property type="entry name" value="F-BOX ONLY PROTEIN 10"/>
    <property type="match status" value="1"/>
</dbReference>
<dbReference type="RefSeq" id="WP_037909339.1">
    <property type="nucleotide sequence ID" value="NZ_JEMU01000011.1"/>
</dbReference>
<feature type="chain" id="PRO_5001606773" evidence="4">
    <location>
        <begin position="23"/>
        <end position="420"/>
    </location>
</feature>
<dbReference type="NCBIfam" id="TIGR03804">
    <property type="entry name" value="para_beta_helix"/>
    <property type="match status" value="3"/>
</dbReference>
<protein>
    <submittedName>
        <fullName evidence="6">Carbohydrate-binding protein</fullName>
    </submittedName>
</protein>
<comment type="caution">
    <text evidence="6">The sequence shown here is derived from an EMBL/GenBank/DDBJ whole genome shotgun (WGS) entry which is preliminary data.</text>
</comment>
<dbReference type="SMART" id="SM00710">
    <property type="entry name" value="PbH1"/>
    <property type="match status" value="10"/>
</dbReference>
<keyword evidence="7" id="KW-1185">Reference proteome</keyword>
<evidence type="ECO:0000256" key="4">
    <source>
        <dbReference type="SAM" id="SignalP"/>
    </source>
</evidence>
<keyword evidence="3" id="KW-0833">Ubl conjugation pathway</keyword>
<dbReference type="InterPro" id="IPR022441">
    <property type="entry name" value="Para_beta_helix_rpt-2"/>
</dbReference>
<evidence type="ECO:0000313" key="7">
    <source>
        <dbReference type="Proteomes" id="UP000027337"/>
    </source>
</evidence>
<name>A0A061STE5_9RHOB</name>
<dbReference type="InterPro" id="IPR051550">
    <property type="entry name" value="SCF-Subunits/Alg-Epimerases"/>
</dbReference>
<dbReference type="SMART" id="SM00722">
    <property type="entry name" value="CASH"/>
    <property type="match status" value="2"/>
</dbReference>
<accession>A0A061STE5</accession>
<dbReference type="eggNOG" id="COG3420">
    <property type="taxonomic scope" value="Bacteria"/>
</dbReference>
<dbReference type="NCBIfam" id="TIGR04247">
    <property type="entry name" value="NosD_copper_fam"/>
    <property type="match status" value="1"/>
</dbReference>
<dbReference type="InterPro" id="IPR006626">
    <property type="entry name" value="PbH1"/>
</dbReference>
<sequence>MKRMALTLASVLSLALPVSAFAADIPVAPGQGSLAGAIRTAEAGDRLILQAGTYGGGVTLDQTLSIIGQTGTEVIGPDEGSVITVNAPDVTISGLTIRGSGSDHQNIDSGVQLTKKAKGAQIIDNRFEGNLYGVDVHGAKNALVENNTIIGRRDRLMNRRGNGIYIWNAPGTKVVGNSVRYGRDGIFVNSSRKNVFSNNRFEDLRFAVHYMYADNTEVTGNISIGNHLGFAIMFSTRVKVIGNTSIRDRDHGIMLNYANSSVIEGNIVREGGEKCLFMYNANKNKLLNNTFEKCQIGIHFTAGSDRNTIAGNAFVGSKTQVKYVGTKDHTWTGNYWSDHSAYDVNGDGIADQAFRPNDAMDHILWTQPSAKLLLGSPAIQLIRWAQKEFPALLPGGVVDDAPLMNAPQALAPLAKQASLK</sequence>
<organism evidence="6 7">
    <name type="scientific">Sulfitobacter mediterraneus</name>
    <dbReference type="NCBI Taxonomy" id="83219"/>
    <lineage>
        <taxon>Bacteria</taxon>
        <taxon>Pseudomonadati</taxon>
        <taxon>Pseudomonadota</taxon>
        <taxon>Alphaproteobacteria</taxon>
        <taxon>Rhodobacterales</taxon>
        <taxon>Roseobacteraceae</taxon>
        <taxon>Sulfitobacter</taxon>
    </lineage>
</organism>
<evidence type="ECO:0000256" key="3">
    <source>
        <dbReference type="ARBA" id="ARBA00022786"/>
    </source>
</evidence>
<evidence type="ECO:0000259" key="5">
    <source>
        <dbReference type="SMART" id="SM00722"/>
    </source>
</evidence>